<dbReference type="GO" id="GO:0030145">
    <property type="term" value="F:manganese ion binding"/>
    <property type="evidence" value="ECO:0007669"/>
    <property type="project" value="InterPro"/>
</dbReference>
<evidence type="ECO:0000313" key="3">
    <source>
        <dbReference type="EMBL" id="CAG8661216.1"/>
    </source>
</evidence>
<dbReference type="Gene3D" id="3.30.110.110">
    <property type="entry name" value="Mre11, capping domain"/>
    <property type="match status" value="1"/>
</dbReference>
<sequence>VETMIQEANEEWRRINGDLEPPLPLIKLIVELGELMEDKAIDWSRGFETQVANPKHSDLFKTITKRKRATSSIPLPDNDEPWAQILPNMASRLQNLTTIPWEPMELAIKKSVNSAASQSIIDCLGSSERILTERLGRLPIETLENETLTTDAMRRFTEEMRAEFRGSTDPFDWLEQSNNANAAEDDESDRSSEMMDLDNDRTGEADS</sequence>
<dbReference type="EMBL" id="CAJVPJ010005417">
    <property type="protein sequence ID" value="CAG8661216.1"/>
    <property type="molecule type" value="Genomic_DNA"/>
</dbReference>
<feature type="non-terminal residue" evidence="3">
    <location>
        <position position="1"/>
    </location>
</feature>
<name>A0A9N9E1H6_9GLOM</name>
<dbReference type="InterPro" id="IPR038487">
    <property type="entry name" value="Mre11_capping_dom"/>
</dbReference>
<dbReference type="GO" id="GO:0006302">
    <property type="term" value="P:double-strand break repair"/>
    <property type="evidence" value="ECO:0007669"/>
    <property type="project" value="InterPro"/>
</dbReference>
<dbReference type="GO" id="GO:0005634">
    <property type="term" value="C:nucleus"/>
    <property type="evidence" value="ECO:0007669"/>
    <property type="project" value="InterPro"/>
</dbReference>
<feature type="region of interest" description="Disordered" evidence="1">
    <location>
        <begin position="167"/>
        <end position="207"/>
    </location>
</feature>
<accession>A0A9N9E1H6</accession>
<evidence type="ECO:0000313" key="4">
    <source>
        <dbReference type="Proteomes" id="UP000789572"/>
    </source>
</evidence>
<feature type="non-terminal residue" evidence="3">
    <location>
        <position position="207"/>
    </location>
</feature>
<organism evidence="3 4">
    <name type="scientific">Paraglomus occultum</name>
    <dbReference type="NCBI Taxonomy" id="144539"/>
    <lineage>
        <taxon>Eukaryota</taxon>
        <taxon>Fungi</taxon>
        <taxon>Fungi incertae sedis</taxon>
        <taxon>Mucoromycota</taxon>
        <taxon>Glomeromycotina</taxon>
        <taxon>Glomeromycetes</taxon>
        <taxon>Paraglomerales</taxon>
        <taxon>Paraglomeraceae</taxon>
        <taxon>Paraglomus</taxon>
    </lineage>
</organism>
<dbReference type="AlphaFoldDB" id="A0A9N9E1H6"/>
<dbReference type="InterPro" id="IPR007281">
    <property type="entry name" value="Mre11_DNA-bd"/>
</dbReference>
<evidence type="ECO:0000259" key="2">
    <source>
        <dbReference type="Pfam" id="PF04152"/>
    </source>
</evidence>
<gene>
    <name evidence="3" type="ORF">POCULU_LOCUS10467</name>
</gene>
<protein>
    <submittedName>
        <fullName evidence="3">975_t:CDS:1</fullName>
    </submittedName>
</protein>
<reference evidence="3" key="1">
    <citation type="submission" date="2021-06" db="EMBL/GenBank/DDBJ databases">
        <authorList>
            <person name="Kallberg Y."/>
            <person name="Tangrot J."/>
            <person name="Rosling A."/>
        </authorList>
    </citation>
    <scope>NUCLEOTIDE SEQUENCE</scope>
    <source>
        <strain evidence="3">IA702</strain>
    </source>
</reference>
<evidence type="ECO:0000256" key="1">
    <source>
        <dbReference type="SAM" id="MobiDB-lite"/>
    </source>
</evidence>
<dbReference type="Pfam" id="PF04152">
    <property type="entry name" value="Mre11_DNA_bind"/>
    <property type="match status" value="1"/>
</dbReference>
<feature type="domain" description="Mre11 DNA-binding" evidence="2">
    <location>
        <begin position="1"/>
        <end position="73"/>
    </location>
</feature>
<dbReference type="GO" id="GO:0004519">
    <property type="term" value="F:endonuclease activity"/>
    <property type="evidence" value="ECO:0007669"/>
    <property type="project" value="InterPro"/>
</dbReference>
<comment type="caution">
    <text evidence="3">The sequence shown here is derived from an EMBL/GenBank/DDBJ whole genome shotgun (WGS) entry which is preliminary data.</text>
</comment>
<dbReference type="Proteomes" id="UP000789572">
    <property type="component" value="Unassembled WGS sequence"/>
</dbReference>
<proteinExistence type="predicted"/>
<keyword evidence="4" id="KW-1185">Reference proteome</keyword>
<feature type="compositionally biased region" description="Basic and acidic residues" evidence="1">
    <location>
        <begin position="189"/>
        <end position="207"/>
    </location>
</feature>